<feature type="region of interest" description="Disordered" evidence="5">
    <location>
        <begin position="119"/>
        <end position="199"/>
    </location>
</feature>
<keyword evidence="3" id="KW-0862">Zinc</keyword>
<dbReference type="InterPro" id="IPR013083">
    <property type="entry name" value="Znf_RING/FYVE/PHD"/>
</dbReference>
<gene>
    <name evidence="7" type="ORF">BSL78_17564</name>
</gene>
<evidence type="ECO:0000256" key="2">
    <source>
        <dbReference type="ARBA" id="ARBA00022771"/>
    </source>
</evidence>
<protein>
    <submittedName>
        <fullName evidence="7">Putative vacuolar segregation protein PEP7</fullName>
    </submittedName>
</protein>
<sequence>MRVFSNLPLGVTPLVLEDHCQSPVEGGEEALFQVVERWDGEEPTSPILFDPDGDFILLPRPEQVCFQDKEAFSSLSEPTPFPVHVFVHSAVLNTLQSVPDYPHRFQVYLKEGLSNLKSSKVSEGQTISSTPSSKEQGTEPQTVSEAEPITTNDTPLLRSPTETGWFRSFNTKTSSLKRTKETASADTENPLDTVSDSAREVSVPLKGGDFLEEDEKASAVSDSDLTLDAHGDDLTDARQTFQVNRFIATFGKISRTGSGLKHDTFSSDQDADISSALDKSVEEDGSDYDECQIGQEEEIKEEVKDSTDESEQITDLEFEHLQDVFSAAKAVPKIKPSKLKFWQLVPYVYLGTIKPNNTEHGLKKATSLDSVVSEPLSPSIPVHEEEGVNFVDTNDNFKKFIIGNQRLHIDVDRLKRFATTGMAEGISSSGQSGTDVKSGGILGFVRGSKSDAQNSLKQNESGLQPTSSIDLDGTDSRKGELTESDIDISSSIAIKEDIDQGQQLELRVETKSSDIGSASLESSVTEEKSRFSDFKRTTGQLRTSFRRKLWRERKLPDRDKSGTDSRKDETEVNESATTSINEDIDKGQQLDYRESKASDRPMVADEFDNERSGSVSLASSQSVIKEEEKEQEEEEGGTKLKNFKKTASHLRSSFRRKLRKEEKLTGDNNGTDSRKDETEVNESATTSINEDIDKDQQLDYGGRKASDRFMVTDEVDNERSGSVSLASSQSVSKEEEKKKKKEGTKLMNFKKTASHLRSSFRRKLRKEEKLTGDDNGIESRKEDVRETDDVDVKAPTSVSEDIELDMKVSSGAQLDSREKKLPDTFVATDEVAGNENSGSANLVSLQSETKEGKGKTRLTDLMERTDKLRSSIKRKIGKEEKLSGSKSESGIEEVRETDVDISAMAAVSQDNEKDQLAVSTNEEAPSSFPDTFEKKNDSCISEATQSSSEKETGNKVGNFVRGTRERLSLVRRGKKKKDQFLIPETAKQAGKPSEIDKTLPVDDKSEDEEYDVFDNSGKSSGNTEELQFTFKKDRQTKLGRSTSERKLSRRPGKGLRRSESDMQVFYKPRNTTNRKESLDGIDQPSLTTMQERLLSNFTTIIEGKSDEEKSDLISIPTSPSTSKEKTETTVGSFVRGEWVVVSQGSPTVGDDPVSNEQIDQTSPPAGKEEEEESPKDEVSLKKAPNVLLSPFRKIGKRRDSSQEEGIGTINIDHLACSDRFTCLKHTQRNGAKCKTLDIAATNDSLARAQSYQHQVDSKRLKKEWSSTRDDVESFVGTAAKSLSDGYGLWKLSDQDDDREDSILTSHWEKSKNHKNCQGCQTSFSALARFRRSSKRGHCRKCGQVFCNGCLGYMRKLNTFAQYDPSGKECKVCKHCHNPETAPVTEGMTSSHLELFKKHRDNFKHYGWDIELASEQYRFEPTVSSMLRQCKKLEKGFQGSVSGKSGLKVPNLALMKKNIPDWQKPPTWVDPSNKDITGCQLCSRSKLLPGSLHNCRICGRRVCSQDSSSDFLLYIPDRGTVEYSPENSTRWKIIRIVGCPQTEPAICMYLRVCFTCKGKLSTLQEETFQHFRLSLSDEYELCMLMLQGIHKETQQMKSSILECMPKFIDAVDMLGKDSKNITETQRKSLANHQDNLMDQFPKFIMAVNKLRDITPKTEQQVRLVGNVLQEKWAFYRDNVANFRIRGRQLMEIMPEEEIKQLKYIVNREAINCACLIVTQLAFEVLHISMQKNLSESFAMTLKDIGEIIEQELEQMITSSTSGESWEDHKEDLYAYVKNEMKSDRRFLKLMRRKGRRD</sequence>
<dbReference type="Gene3D" id="3.30.40.10">
    <property type="entry name" value="Zinc/RING finger domain, C3HC4 (zinc finger)"/>
    <property type="match status" value="2"/>
</dbReference>
<dbReference type="Proteomes" id="UP000230750">
    <property type="component" value="Unassembled WGS sequence"/>
</dbReference>
<feature type="compositionally biased region" description="Basic residues" evidence="5">
    <location>
        <begin position="641"/>
        <end position="658"/>
    </location>
</feature>
<feature type="region of interest" description="Disordered" evidence="5">
    <location>
        <begin position="906"/>
        <end position="1083"/>
    </location>
</feature>
<name>A0A2G8KC81_STIJA</name>
<reference evidence="7 8" key="1">
    <citation type="journal article" date="2017" name="PLoS Biol.">
        <title>The sea cucumber genome provides insights into morphological evolution and visceral regeneration.</title>
        <authorList>
            <person name="Zhang X."/>
            <person name="Sun L."/>
            <person name="Yuan J."/>
            <person name="Sun Y."/>
            <person name="Gao Y."/>
            <person name="Zhang L."/>
            <person name="Li S."/>
            <person name="Dai H."/>
            <person name="Hamel J.F."/>
            <person name="Liu C."/>
            <person name="Yu Y."/>
            <person name="Liu S."/>
            <person name="Lin W."/>
            <person name="Guo K."/>
            <person name="Jin S."/>
            <person name="Xu P."/>
            <person name="Storey K.B."/>
            <person name="Huan P."/>
            <person name="Zhang T."/>
            <person name="Zhou Y."/>
            <person name="Zhang J."/>
            <person name="Lin C."/>
            <person name="Li X."/>
            <person name="Xing L."/>
            <person name="Huo D."/>
            <person name="Sun M."/>
            <person name="Wang L."/>
            <person name="Mercier A."/>
            <person name="Li F."/>
            <person name="Yang H."/>
            <person name="Xiang J."/>
        </authorList>
    </citation>
    <scope>NUCLEOTIDE SEQUENCE [LARGE SCALE GENOMIC DNA]</scope>
    <source>
        <strain evidence="7">Shaxun</strain>
        <tissue evidence="7">Muscle</tissue>
    </source>
</reference>
<feature type="domain" description="FYVE-type" evidence="6">
    <location>
        <begin position="1310"/>
        <end position="1380"/>
    </location>
</feature>
<feature type="region of interest" description="Disordered" evidence="5">
    <location>
        <begin position="509"/>
        <end position="535"/>
    </location>
</feature>
<feature type="region of interest" description="Disordered" evidence="5">
    <location>
        <begin position="1107"/>
        <end position="1129"/>
    </location>
</feature>
<feature type="compositionally biased region" description="Polar residues" evidence="5">
    <location>
        <begin position="168"/>
        <end position="177"/>
    </location>
</feature>
<feature type="compositionally biased region" description="Polar residues" evidence="5">
    <location>
        <begin position="184"/>
        <end position="196"/>
    </location>
</feature>
<dbReference type="SUPFAM" id="SSF57903">
    <property type="entry name" value="FYVE/PHD zinc finger"/>
    <property type="match status" value="2"/>
</dbReference>
<feature type="compositionally biased region" description="Low complexity" evidence="5">
    <location>
        <begin position="612"/>
        <end position="622"/>
    </location>
</feature>
<feature type="compositionally biased region" description="Polar residues" evidence="5">
    <location>
        <begin position="1154"/>
        <end position="1163"/>
    </location>
</feature>
<keyword evidence="1" id="KW-0479">Metal-binding</keyword>
<evidence type="ECO:0000256" key="4">
    <source>
        <dbReference type="PROSITE-ProRule" id="PRU00091"/>
    </source>
</evidence>
<dbReference type="SMART" id="SM00064">
    <property type="entry name" value="FYVE"/>
    <property type="match status" value="1"/>
</dbReference>
<dbReference type="EMBL" id="MRZV01000704">
    <property type="protein sequence ID" value="PIK45569.1"/>
    <property type="molecule type" value="Genomic_DNA"/>
</dbReference>
<feature type="compositionally biased region" description="Basic residues" evidence="5">
    <location>
        <begin position="752"/>
        <end position="764"/>
    </location>
</feature>
<feature type="compositionally biased region" description="Basic and acidic residues" evidence="5">
    <location>
        <begin position="525"/>
        <end position="535"/>
    </location>
</feature>
<feature type="compositionally biased region" description="Polar residues" evidence="5">
    <location>
        <begin position="119"/>
        <end position="154"/>
    </location>
</feature>
<feature type="compositionally biased region" description="Basic and acidic residues" evidence="5">
    <location>
        <begin position="1030"/>
        <end position="1046"/>
    </location>
</feature>
<feature type="compositionally biased region" description="Basic and acidic residues" evidence="5">
    <location>
        <begin position="694"/>
        <end position="711"/>
    </location>
</feature>
<feature type="compositionally biased region" description="Basic and acidic residues" evidence="5">
    <location>
        <begin position="765"/>
        <end position="784"/>
    </location>
</feature>
<evidence type="ECO:0000256" key="1">
    <source>
        <dbReference type="ARBA" id="ARBA00022723"/>
    </source>
</evidence>
<feature type="region of interest" description="Disordered" evidence="5">
    <location>
        <begin position="1143"/>
        <end position="1182"/>
    </location>
</feature>
<feature type="compositionally biased region" description="Polar residues" evidence="5">
    <location>
        <begin position="452"/>
        <end position="469"/>
    </location>
</feature>
<keyword evidence="2 4" id="KW-0863">Zinc-finger</keyword>
<evidence type="ECO:0000259" key="6">
    <source>
        <dbReference type="PROSITE" id="PS50178"/>
    </source>
</evidence>
<accession>A0A2G8KC81</accession>
<dbReference type="GO" id="GO:0008270">
    <property type="term" value="F:zinc ion binding"/>
    <property type="evidence" value="ECO:0007669"/>
    <property type="project" value="UniProtKB-KW"/>
</dbReference>
<dbReference type="STRING" id="307972.A0A2G8KC81"/>
<feature type="compositionally biased region" description="Basic and acidic residues" evidence="5">
    <location>
        <begin position="848"/>
        <end position="869"/>
    </location>
</feature>
<dbReference type="Pfam" id="PF01363">
    <property type="entry name" value="FYVE"/>
    <property type="match status" value="1"/>
</dbReference>
<proteinExistence type="predicted"/>
<feature type="region of interest" description="Disordered" evidence="5">
    <location>
        <begin position="556"/>
        <end position="798"/>
    </location>
</feature>
<evidence type="ECO:0000313" key="8">
    <source>
        <dbReference type="Proteomes" id="UP000230750"/>
    </source>
</evidence>
<feature type="compositionally biased region" description="Polar residues" evidence="5">
    <location>
        <begin position="1016"/>
        <end position="1026"/>
    </location>
</feature>
<dbReference type="InterPro" id="IPR011011">
    <property type="entry name" value="Znf_FYVE_PHD"/>
</dbReference>
<feature type="compositionally biased region" description="Polar residues" evidence="5">
    <location>
        <begin position="834"/>
        <end position="847"/>
    </location>
</feature>
<feature type="compositionally biased region" description="Low complexity" evidence="5">
    <location>
        <begin position="720"/>
        <end position="731"/>
    </location>
</feature>
<dbReference type="InterPro" id="IPR017455">
    <property type="entry name" value="Znf_FYVE-rel"/>
</dbReference>
<evidence type="ECO:0000256" key="3">
    <source>
        <dbReference type="ARBA" id="ARBA00022833"/>
    </source>
</evidence>
<dbReference type="InterPro" id="IPR000306">
    <property type="entry name" value="Znf_FYVE"/>
</dbReference>
<feature type="region of interest" description="Disordered" evidence="5">
    <location>
        <begin position="829"/>
        <end position="872"/>
    </location>
</feature>
<feature type="region of interest" description="Disordered" evidence="5">
    <location>
        <begin position="452"/>
        <end position="484"/>
    </location>
</feature>
<dbReference type="OrthoDB" id="10018316at2759"/>
<feature type="compositionally biased region" description="Polar residues" evidence="5">
    <location>
        <begin position="513"/>
        <end position="523"/>
    </location>
</feature>
<feature type="compositionally biased region" description="Polar residues" evidence="5">
    <location>
        <begin position="938"/>
        <end position="947"/>
    </location>
</feature>
<feature type="compositionally biased region" description="Basic and acidic residues" evidence="5">
    <location>
        <begin position="993"/>
        <end position="1003"/>
    </location>
</feature>
<feature type="compositionally biased region" description="Basic and acidic residues" evidence="5">
    <location>
        <begin position="556"/>
        <end position="570"/>
    </location>
</feature>
<feature type="region of interest" description="Disordered" evidence="5">
    <location>
        <begin position="877"/>
        <end position="896"/>
    </location>
</feature>
<evidence type="ECO:0000313" key="7">
    <source>
        <dbReference type="EMBL" id="PIK45569.1"/>
    </source>
</evidence>
<dbReference type="PROSITE" id="PS50178">
    <property type="entry name" value="ZF_FYVE"/>
    <property type="match status" value="1"/>
</dbReference>
<feature type="compositionally biased region" description="Basic and acidic residues" evidence="5">
    <location>
        <begin position="583"/>
        <end position="603"/>
    </location>
</feature>
<comment type="caution">
    <text evidence="7">The sequence shown here is derived from an EMBL/GenBank/DDBJ whole genome shotgun (WGS) entry which is preliminary data.</text>
</comment>
<evidence type="ECO:0000256" key="5">
    <source>
        <dbReference type="SAM" id="MobiDB-lite"/>
    </source>
</evidence>
<organism evidence="7 8">
    <name type="scientific">Stichopus japonicus</name>
    <name type="common">Sea cucumber</name>
    <dbReference type="NCBI Taxonomy" id="307972"/>
    <lineage>
        <taxon>Eukaryota</taxon>
        <taxon>Metazoa</taxon>
        <taxon>Echinodermata</taxon>
        <taxon>Eleutherozoa</taxon>
        <taxon>Echinozoa</taxon>
        <taxon>Holothuroidea</taxon>
        <taxon>Aspidochirotacea</taxon>
        <taxon>Aspidochirotida</taxon>
        <taxon>Stichopodidae</taxon>
        <taxon>Apostichopus</taxon>
    </lineage>
</organism>
<keyword evidence="8" id="KW-1185">Reference proteome</keyword>